<keyword evidence="7" id="KW-1185">Reference proteome</keyword>
<evidence type="ECO:0000256" key="4">
    <source>
        <dbReference type="PROSITE-ProRule" id="PRU00134"/>
    </source>
</evidence>
<evidence type="ECO:0000256" key="2">
    <source>
        <dbReference type="ARBA" id="ARBA00022771"/>
    </source>
</evidence>
<dbReference type="GO" id="GO:0008270">
    <property type="term" value="F:zinc ion binding"/>
    <property type="evidence" value="ECO:0007669"/>
    <property type="project" value="UniProtKB-KW"/>
</dbReference>
<protein>
    <recommendedName>
        <fullName evidence="5">MYND-type domain-containing protein</fullName>
    </recommendedName>
</protein>
<evidence type="ECO:0000256" key="1">
    <source>
        <dbReference type="ARBA" id="ARBA00022723"/>
    </source>
</evidence>
<gene>
    <name evidence="6" type="ORF">BDN70DRAFT_134810</name>
</gene>
<dbReference type="InterPro" id="IPR002893">
    <property type="entry name" value="Znf_MYND"/>
</dbReference>
<feature type="domain" description="MYND-type" evidence="5">
    <location>
        <begin position="399"/>
        <end position="445"/>
    </location>
</feature>
<evidence type="ECO:0000256" key="3">
    <source>
        <dbReference type="ARBA" id="ARBA00022833"/>
    </source>
</evidence>
<name>A0A9P5YYH2_9AGAR</name>
<dbReference type="EMBL" id="MU155275">
    <property type="protein sequence ID" value="KAF9476985.1"/>
    <property type="molecule type" value="Genomic_DNA"/>
</dbReference>
<comment type="caution">
    <text evidence="6">The sequence shown here is derived from an EMBL/GenBank/DDBJ whole genome shotgun (WGS) entry which is preliminary data.</text>
</comment>
<evidence type="ECO:0000313" key="6">
    <source>
        <dbReference type="EMBL" id="KAF9476985.1"/>
    </source>
</evidence>
<dbReference type="Gene3D" id="6.10.140.2220">
    <property type="match status" value="1"/>
</dbReference>
<proteinExistence type="predicted"/>
<dbReference type="AlphaFoldDB" id="A0A9P5YYH2"/>
<dbReference type="SUPFAM" id="SSF144232">
    <property type="entry name" value="HIT/MYND zinc finger-like"/>
    <property type="match status" value="1"/>
</dbReference>
<dbReference type="Proteomes" id="UP000807469">
    <property type="component" value="Unassembled WGS sequence"/>
</dbReference>
<organism evidence="6 7">
    <name type="scientific">Pholiota conissans</name>
    <dbReference type="NCBI Taxonomy" id="109636"/>
    <lineage>
        <taxon>Eukaryota</taxon>
        <taxon>Fungi</taxon>
        <taxon>Dikarya</taxon>
        <taxon>Basidiomycota</taxon>
        <taxon>Agaricomycotina</taxon>
        <taxon>Agaricomycetes</taxon>
        <taxon>Agaricomycetidae</taxon>
        <taxon>Agaricales</taxon>
        <taxon>Agaricineae</taxon>
        <taxon>Strophariaceae</taxon>
        <taxon>Pholiota</taxon>
    </lineage>
</organism>
<keyword evidence="3" id="KW-0862">Zinc</keyword>
<evidence type="ECO:0000313" key="7">
    <source>
        <dbReference type="Proteomes" id="UP000807469"/>
    </source>
</evidence>
<accession>A0A9P5YYH2</accession>
<dbReference type="OrthoDB" id="2836510at2759"/>
<reference evidence="6" key="1">
    <citation type="submission" date="2020-11" db="EMBL/GenBank/DDBJ databases">
        <authorList>
            <consortium name="DOE Joint Genome Institute"/>
            <person name="Ahrendt S."/>
            <person name="Riley R."/>
            <person name="Andreopoulos W."/>
            <person name="Labutti K."/>
            <person name="Pangilinan J."/>
            <person name="Ruiz-Duenas F.J."/>
            <person name="Barrasa J.M."/>
            <person name="Sanchez-Garcia M."/>
            <person name="Camarero S."/>
            <person name="Miyauchi S."/>
            <person name="Serrano A."/>
            <person name="Linde D."/>
            <person name="Babiker R."/>
            <person name="Drula E."/>
            <person name="Ayuso-Fernandez I."/>
            <person name="Pacheco R."/>
            <person name="Padilla G."/>
            <person name="Ferreira P."/>
            <person name="Barriuso J."/>
            <person name="Kellner H."/>
            <person name="Castanera R."/>
            <person name="Alfaro M."/>
            <person name="Ramirez L."/>
            <person name="Pisabarro A.G."/>
            <person name="Kuo A."/>
            <person name="Tritt A."/>
            <person name="Lipzen A."/>
            <person name="He G."/>
            <person name="Yan M."/>
            <person name="Ng V."/>
            <person name="Cullen D."/>
            <person name="Martin F."/>
            <person name="Rosso M.-N."/>
            <person name="Henrissat B."/>
            <person name="Hibbett D."/>
            <person name="Martinez A.T."/>
            <person name="Grigoriev I.V."/>
        </authorList>
    </citation>
    <scope>NUCLEOTIDE SEQUENCE</scope>
    <source>
        <strain evidence="6">CIRM-BRFM 674</strain>
    </source>
</reference>
<dbReference type="Pfam" id="PF01753">
    <property type="entry name" value="zf-MYND"/>
    <property type="match status" value="1"/>
</dbReference>
<keyword evidence="1" id="KW-0479">Metal-binding</keyword>
<evidence type="ECO:0000259" key="5">
    <source>
        <dbReference type="PROSITE" id="PS50865"/>
    </source>
</evidence>
<keyword evidence="2 4" id="KW-0863">Zinc-finger</keyword>
<dbReference type="PROSITE" id="PS50865">
    <property type="entry name" value="ZF_MYND_2"/>
    <property type="match status" value="1"/>
</dbReference>
<sequence>MALAHTASSRDLSHFEDASFCARCMHGATMKGIEQGQAAIGKKPYWDKFTEDLAFWKAQMRFLFAVRTEEETRELLERLDRCTCRLREPKIREYHQIGRKYESILLTRTHVDHQTASIAYITHIFLSLVTTLESSHLKAVAKRAVIKRWPTCPEDLIPFGPENLVKAFIVWSRFIPDIMVLRVAAQCVQYCGPLLAPYAVEPALTRCVIDGGRRLFDRTMDTVRLRAESNRRAMGHAFVEQCLDFLRYFYMFYDEQPSVARATMLEGYEFKAVQVCSLLLYAANNPRLLLPNPEAVTVPLAGQAMQFYYCAGLCVDVLPSVLVHPSIYKRSPIANESLSYGALEGLISPSDSQQVSSEQDAGCTSGTAVPEVFLITFVEAARAAIKHIRAVRFDLYCSARDCPKSLHSIGNKFRRCSACNVASYCSKECQENAWNSEQHPHKSICKILKNLVSKAGSDLLFSSPPGAGYRDYLNDLNGTRIDIEEMVSRVTENWQKEGSGVTASDLMIVYSWASYRTYSDPLPMRTECAPGYDDYEDKLKELCARDGATEPQRLFRHRLATAKTRNSMRALFDHSTAENPIAYVSLD</sequence>